<dbReference type="RefSeq" id="WP_345069545.1">
    <property type="nucleotide sequence ID" value="NZ_BAABCN010000017.1"/>
</dbReference>
<dbReference type="PANTHER" id="PTHR43133:SF25">
    <property type="entry name" value="RNA POLYMERASE SIGMA FACTOR RFAY-RELATED"/>
    <property type="match status" value="1"/>
</dbReference>
<protein>
    <submittedName>
        <fullName evidence="7">RNA polymerase sigma factor</fullName>
    </submittedName>
</protein>
<reference evidence="8" key="1">
    <citation type="journal article" date="2019" name="Int. J. Syst. Evol. Microbiol.">
        <title>The Global Catalogue of Microorganisms (GCM) 10K type strain sequencing project: providing services to taxonomists for standard genome sequencing and annotation.</title>
        <authorList>
            <consortium name="The Broad Institute Genomics Platform"/>
            <consortium name="The Broad Institute Genome Sequencing Center for Infectious Disease"/>
            <person name="Wu L."/>
            <person name="Ma J."/>
        </authorList>
    </citation>
    <scope>NUCLEOTIDE SEQUENCE [LARGE SCALE GENOMIC DNA]</scope>
    <source>
        <strain evidence="8">JCM 17021</strain>
    </source>
</reference>
<dbReference type="Pfam" id="PF04542">
    <property type="entry name" value="Sigma70_r2"/>
    <property type="match status" value="1"/>
</dbReference>
<feature type="domain" description="RNA polymerase sigma-70 region 2" evidence="5">
    <location>
        <begin position="21"/>
        <end position="88"/>
    </location>
</feature>
<dbReference type="EMBL" id="BAABCN010000017">
    <property type="protein sequence ID" value="GAA3893525.1"/>
    <property type="molecule type" value="Genomic_DNA"/>
</dbReference>
<comment type="similarity">
    <text evidence="1">Belongs to the sigma-70 factor family. ECF subfamily.</text>
</comment>
<evidence type="ECO:0000256" key="4">
    <source>
        <dbReference type="ARBA" id="ARBA00023163"/>
    </source>
</evidence>
<dbReference type="InterPro" id="IPR013249">
    <property type="entry name" value="RNA_pol_sigma70_r4_t2"/>
</dbReference>
<evidence type="ECO:0000313" key="7">
    <source>
        <dbReference type="EMBL" id="GAA3893525.1"/>
    </source>
</evidence>
<evidence type="ECO:0000259" key="6">
    <source>
        <dbReference type="Pfam" id="PF08281"/>
    </source>
</evidence>
<dbReference type="InterPro" id="IPR007627">
    <property type="entry name" value="RNA_pol_sigma70_r2"/>
</dbReference>
<dbReference type="InterPro" id="IPR013324">
    <property type="entry name" value="RNA_pol_sigma_r3/r4-like"/>
</dbReference>
<dbReference type="InterPro" id="IPR014284">
    <property type="entry name" value="RNA_pol_sigma-70_dom"/>
</dbReference>
<evidence type="ECO:0000256" key="1">
    <source>
        <dbReference type="ARBA" id="ARBA00010641"/>
    </source>
</evidence>
<dbReference type="PANTHER" id="PTHR43133">
    <property type="entry name" value="RNA POLYMERASE ECF-TYPE SIGMA FACTO"/>
    <property type="match status" value="1"/>
</dbReference>
<dbReference type="SUPFAM" id="SSF88946">
    <property type="entry name" value="Sigma2 domain of RNA polymerase sigma factors"/>
    <property type="match status" value="1"/>
</dbReference>
<dbReference type="Pfam" id="PF08281">
    <property type="entry name" value="Sigma70_r4_2"/>
    <property type="match status" value="1"/>
</dbReference>
<accession>A0ABP7L201</accession>
<dbReference type="Proteomes" id="UP001501803">
    <property type="component" value="Unassembled WGS sequence"/>
</dbReference>
<gene>
    <name evidence="7" type="ORF">GCM10022381_39000</name>
</gene>
<dbReference type="Gene3D" id="1.10.10.10">
    <property type="entry name" value="Winged helix-like DNA-binding domain superfamily/Winged helix DNA-binding domain"/>
    <property type="match status" value="1"/>
</dbReference>
<dbReference type="SUPFAM" id="SSF88659">
    <property type="entry name" value="Sigma3 and sigma4 domains of RNA polymerase sigma factors"/>
    <property type="match status" value="1"/>
</dbReference>
<evidence type="ECO:0000256" key="2">
    <source>
        <dbReference type="ARBA" id="ARBA00023015"/>
    </source>
</evidence>
<dbReference type="NCBIfam" id="TIGR02937">
    <property type="entry name" value="sigma70-ECF"/>
    <property type="match status" value="1"/>
</dbReference>
<dbReference type="InterPro" id="IPR039425">
    <property type="entry name" value="RNA_pol_sigma-70-like"/>
</dbReference>
<dbReference type="InterPro" id="IPR013325">
    <property type="entry name" value="RNA_pol_sigma_r2"/>
</dbReference>
<evidence type="ECO:0000256" key="3">
    <source>
        <dbReference type="ARBA" id="ARBA00023082"/>
    </source>
</evidence>
<name>A0ABP7L201_9MICO</name>
<sequence length="203" mass="22339">MSTDSDILNRSRAAPAVFSELYDRHAPAIHRYAARRIGEHAADDVMSETFLVAFERRADFDVTRDDARPWLYGIATTLIKKHARLEARSWRGLVAGAAADRAAEGAHDAIEAVGVRVDAEVAMRRLASVLKRMPARDRDALLLYAWGDLDYEGVAQALGVPIGTVRSRLNRARQKLRAAVASGSAQELEVDHGRFDPLAHSAQ</sequence>
<evidence type="ECO:0000259" key="5">
    <source>
        <dbReference type="Pfam" id="PF04542"/>
    </source>
</evidence>
<feature type="domain" description="RNA polymerase sigma factor 70 region 4 type 2" evidence="6">
    <location>
        <begin position="124"/>
        <end position="176"/>
    </location>
</feature>
<evidence type="ECO:0000313" key="8">
    <source>
        <dbReference type="Proteomes" id="UP001501803"/>
    </source>
</evidence>
<comment type="caution">
    <text evidence="7">The sequence shown here is derived from an EMBL/GenBank/DDBJ whole genome shotgun (WGS) entry which is preliminary data.</text>
</comment>
<keyword evidence="4" id="KW-0804">Transcription</keyword>
<dbReference type="CDD" id="cd06171">
    <property type="entry name" value="Sigma70_r4"/>
    <property type="match status" value="1"/>
</dbReference>
<dbReference type="Gene3D" id="1.10.1740.10">
    <property type="match status" value="1"/>
</dbReference>
<keyword evidence="2" id="KW-0805">Transcription regulation</keyword>
<dbReference type="InterPro" id="IPR036388">
    <property type="entry name" value="WH-like_DNA-bd_sf"/>
</dbReference>
<proteinExistence type="inferred from homology"/>
<keyword evidence="3" id="KW-0731">Sigma factor</keyword>
<organism evidence="7 8">
    <name type="scientific">Leifsonia kafniensis</name>
    <dbReference type="NCBI Taxonomy" id="475957"/>
    <lineage>
        <taxon>Bacteria</taxon>
        <taxon>Bacillati</taxon>
        <taxon>Actinomycetota</taxon>
        <taxon>Actinomycetes</taxon>
        <taxon>Micrococcales</taxon>
        <taxon>Microbacteriaceae</taxon>
        <taxon>Leifsonia</taxon>
    </lineage>
</organism>
<keyword evidence="8" id="KW-1185">Reference proteome</keyword>